<gene>
    <name evidence="2" type="ORF">WG219_02270</name>
</gene>
<organism evidence="2 3">
    <name type="scientific">Ectopseudomonas mendocina</name>
    <name type="common">Pseudomonas mendocina</name>
    <dbReference type="NCBI Taxonomy" id="300"/>
    <lineage>
        <taxon>Bacteria</taxon>
        <taxon>Pseudomonadati</taxon>
        <taxon>Pseudomonadota</taxon>
        <taxon>Gammaproteobacteria</taxon>
        <taxon>Pseudomonadales</taxon>
        <taxon>Pseudomonadaceae</taxon>
        <taxon>Ectopseudomonas</taxon>
    </lineage>
</organism>
<evidence type="ECO:0000256" key="1">
    <source>
        <dbReference type="SAM" id="Phobius"/>
    </source>
</evidence>
<accession>A0ABZ2RMD3</accession>
<feature type="transmembrane region" description="Helical" evidence="1">
    <location>
        <begin position="12"/>
        <end position="32"/>
    </location>
</feature>
<keyword evidence="1" id="KW-1133">Transmembrane helix</keyword>
<name>A0ABZ2RMD3_ECTME</name>
<dbReference type="Proteomes" id="UP001476583">
    <property type="component" value="Chromosome"/>
</dbReference>
<keyword evidence="3" id="KW-1185">Reference proteome</keyword>
<evidence type="ECO:0000313" key="2">
    <source>
        <dbReference type="EMBL" id="WXL26334.1"/>
    </source>
</evidence>
<dbReference type="EMBL" id="CP148074">
    <property type="protein sequence ID" value="WXL26334.1"/>
    <property type="molecule type" value="Genomic_DNA"/>
</dbReference>
<sequence length="101" mass="10884">MFGKLMSFTGCFALGLVLSVILLVALMFFGQFDLIKLLQLSGKPLAQMGLMFLPDVLWDSLSGTTGAAGNPNVQSFLSLCTALGQVALLLGAGFYRLWYRS</sequence>
<protein>
    <submittedName>
        <fullName evidence="2">Uncharacterized protein</fullName>
    </submittedName>
</protein>
<feature type="transmembrane region" description="Helical" evidence="1">
    <location>
        <begin position="76"/>
        <end position="98"/>
    </location>
</feature>
<reference evidence="2 3" key="1">
    <citation type="submission" date="2024-03" db="EMBL/GenBank/DDBJ databases">
        <title>Complete genome of BD2.</title>
        <authorList>
            <person name="Cao G."/>
        </authorList>
    </citation>
    <scope>NUCLEOTIDE SEQUENCE [LARGE SCALE GENOMIC DNA]</scope>
    <source>
        <strain evidence="2 3">BD2</strain>
    </source>
</reference>
<evidence type="ECO:0000313" key="3">
    <source>
        <dbReference type="Proteomes" id="UP001476583"/>
    </source>
</evidence>
<keyword evidence="1" id="KW-0472">Membrane</keyword>
<proteinExistence type="predicted"/>
<keyword evidence="1" id="KW-0812">Transmembrane</keyword>